<dbReference type="PANTHER" id="PTHR43451">
    <property type="entry name" value="ACETYLTRANSFERASE (GNAT) FAMILY PROTEIN"/>
    <property type="match status" value="1"/>
</dbReference>
<keyword evidence="3" id="KW-1185">Reference proteome</keyword>
<dbReference type="Pfam" id="PF13673">
    <property type="entry name" value="Acetyltransf_10"/>
    <property type="match status" value="1"/>
</dbReference>
<dbReference type="Gene3D" id="3.40.630.30">
    <property type="match status" value="1"/>
</dbReference>
<dbReference type="KEGG" id="dee:HQN60_11640"/>
<keyword evidence="2" id="KW-0808">Transferase</keyword>
<organism evidence="2 3">
    <name type="scientific">Deefgea piscis</name>
    <dbReference type="NCBI Taxonomy" id="2739061"/>
    <lineage>
        <taxon>Bacteria</taxon>
        <taxon>Pseudomonadati</taxon>
        <taxon>Pseudomonadota</taxon>
        <taxon>Betaproteobacteria</taxon>
        <taxon>Neisseriales</taxon>
        <taxon>Chitinibacteraceae</taxon>
        <taxon>Deefgea</taxon>
    </lineage>
</organism>
<gene>
    <name evidence="2" type="ORF">HQN60_11640</name>
</gene>
<evidence type="ECO:0000259" key="1">
    <source>
        <dbReference type="PROSITE" id="PS51186"/>
    </source>
</evidence>
<dbReference type="EMBL" id="CP054143">
    <property type="protein sequence ID" value="QKJ67299.1"/>
    <property type="molecule type" value="Genomic_DNA"/>
</dbReference>
<feature type="domain" description="N-acetyltransferase" evidence="1">
    <location>
        <begin position="1"/>
        <end position="154"/>
    </location>
</feature>
<evidence type="ECO:0000313" key="2">
    <source>
        <dbReference type="EMBL" id="QKJ67299.1"/>
    </source>
</evidence>
<dbReference type="InterPro" id="IPR000182">
    <property type="entry name" value="GNAT_dom"/>
</dbReference>
<dbReference type="GO" id="GO:0016747">
    <property type="term" value="F:acyltransferase activity, transferring groups other than amino-acyl groups"/>
    <property type="evidence" value="ECO:0007669"/>
    <property type="project" value="InterPro"/>
</dbReference>
<reference evidence="2 3" key="1">
    <citation type="submission" date="2020-05" db="EMBL/GenBank/DDBJ databases">
        <title>Complete genome sequence of Deefgea sp. D17.</title>
        <authorList>
            <person name="Bae J.-W."/>
            <person name="Han J.E."/>
        </authorList>
    </citation>
    <scope>NUCLEOTIDE SEQUENCE [LARGE SCALE GENOMIC DNA]</scope>
    <source>
        <strain evidence="2 3">D17</strain>
    </source>
</reference>
<dbReference type="PROSITE" id="PS51186">
    <property type="entry name" value="GNAT"/>
    <property type="match status" value="1"/>
</dbReference>
<dbReference type="AlphaFoldDB" id="A0A6M8SXJ3"/>
<dbReference type="RefSeq" id="WP_173533802.1">
    <property type="nucleotide sequence ID" value="NZ_CP054143.1"/>
</dbReference>
<name>A0A6M8SXJ3_9NEIS</name>
<dbReference type="Proteomes" id="UP000504844">
    <property type="component" value="Chromosome"/>
</dbReference>
<accession>A0A6M8SXJ3</accession>
<dbReference type="InterPro" id="IPR052564">
    <property type="entry name" value="N-acetyltrans/Recomb-assoc"/>
</dbReference>
<dbReference type="InterPro" id="IPR016181">
    <property type="entry name" value="Acyl_CoA_acyltransferase"/>
</dbReference>
<sequence>MRIRRFKTGDEVALFQVFLSAVHGIAAHDYSPEQIQAWAPITLPAEIWASKMQTLRPWVLEIDNTIVAYADVQANGYIDHFFVAANATRKGLGSQLMQQIFATATHLAMIELSADVSISAEPFFLHHGFAVAERKQTLCRGVILQNALMRKKMDYRIDIPQKK</sequence>
<dbReference type="CDD" id="cd04301">
    <property type="entry name" value="NAT_SF"/>
    <property type="match status" value="1"/>
</dbReference>
<dbReference type="SUPFAM" id="SSF55729">
    <property type="entry name" value="Acyl-CoA N-acyltransferases (Nat)"/>
    <property type="match status" value="1"/>
</dbReference>
<evidence type="ECO:0000313" key="3">
    <source>
        <dbReference type="Proteomes" id="UP000504844"/>
    </source>
</evidence>
<dbReference type="PANTHER" id="PTHR43451:SF1">
    <property type="entry name" value="ACETYLTRANSFERASE"/>
    <property type="match status" value="1"/>
</dbReference>
<protein>
    <submittedName>
        <fullName evidence="2">GNAT family N-acetyltransferase</fullName>
    </submittedName>
</protein>
<proteinExistence type="predicted"/>